<gene>
    <name evidence="9" type="ORF">L228DRAFT_249171</name>
</gene>
<evidence type="ECO:0008006" key="11">
    <source>
        <dbReference type="Google" id="ProtNLM"/>
    </source>
</evidence>
<evidence type="ECO:0000313" key="10">
    <source>
        <dbReference type="Proteomes" id="UP000076632"/>
    </source>
</evidence>
<reference evidence="9 10" key="1">
    <citation type="journal article" date="2016" name="Fungal Biol.">
        <title>The genome of Xylona heveae provides a window into fungal endophytism.</title>
        <authorList>
            <person name="Gazis R."/>
            <person name="Kuo A."/>
            <person name="Riley R."/>
            <person name="LaButti K."/>
            <person name="Lipzen A."/>
            <person name="Lin J."/>
            <person name="Amirebrahimi M."/>
            <person name="Hesse C.N."/>
            <person name="Spatafora J.W."/>
            <person name="Henrissat B."/>
            <person name="Hainaut M."/>
            <person name="Grigoriev I.V."/>
            <person name="Hibbett D.S."/>
        </authorList>
    </citation>
    <scope>NUCLEOTIDE SEQUENCE [LARGE SCALE GENOMIC DNA]</scope>
    <source>
        <strain evidence="9 10">TC161</strain>
    </source>
</reference>
<sequence>MTASIAATQPATLLTFLYPMLLRHVSRGAAGNCPAKASRARIRSSVSPTTRQRGFASASRLQVSRGSNGLAASSRAATGSTKPSTALQNPRQEIRQGTHDRLRKNQRVAEFHSTSLLRDNSTRSQRYGVSVEPQQQHLPPPQPPHLASPGKVAIGSLSSGPKAEDTKEAPKEAEKKNTTTPSSAETASDLEEGFVPEPQPESPILASAPAFTSTIDSRPLETMLHVDAPLSEAAQAHKPPHLQPPPYVHHFDTYSLVRDLEHGGFTDEQCVTLMKAVRGLLAENLTIAKEGLVSKSDVENETYLFRAACSELRTEIQNNRKKETDKMRTERTALQHEVDILNQNFNGELLSLKDDLRGMFDDRRMAVRQEQRAMESKIQELNWQITVLLNSDSKSEVEGLRWVLTRRAALAVATMAFLILGSLRYSSYMHHVQERTEKQQNQSSSISPTSSSSSSSNSPSSATSFAALPHFASPSSPPTSSSSPSSSSSLSSSFSPSSGSSLGGTSAVDRSGGNAFDSASVSAVGGKDTDEVLAGLDDGDGRSSYVSLG</sequence>
<evidence type="ECO:0000256" key="6">
    <source>
        <dbReference type="ARBA" id="ARBA00023128"/>
    </source>
</evidence>
<name>A0A165FTK0_XYLHT</name>
<dbReference type="OrthoDB" id="5424147at2759"/>
<dbReference type="Pfam" id="PF07798">
    <property type="entry name" value="CCDC90-like"/>
    <property type="match status" value="1"/>
</dbReference>
<feature type="region of interest" description="Disordered" evidence="8">
    <location>
        <begin position="433"/>
        <end position="549"/>
    </location>
</feature>
<dbReference type="InterPro" id="IPR024461">
    <property type="entry name" value="CCDC90-like"/>
</dbReference>
<dbReference type="Proteomes" id="UP000076632">
    <property type="component" value="Unassembled WGS sequence"/>
</dbReference>
<evidence type="ECO:0000313" key="9">
    <source>
        <dbReference type="EMBL" id="KZF21360.1"/>
    </source>
</evidence>
<feature type="compositionally biased region" description="Basic and acidic residues" evidence="8">
    <location>
        <begin position="162"/>
        <end position="177"/>
    </location>
</feature>
<feature type="compositionally biased region" description="Low complexity" evidence="8">
    <location>
        <begin position="443"/>
        <end position="464"/>
    </location>
</feature>
<evidence type="ECO:0000256" key="5">
    <source>
        <dbReference type="ARBA" id="ARBA00023054"/>
    </source>
</evidence>
<comment type="subcellular location">
    <subcellularLocation>
        <location evidence="2">Membrane</location>
    </subcellularLocation>
    <subcellularLocation>
        <location evidence="1">Mitochondrion</location>
    </subcellularLocation>
</comment>
<keyword evidence="3" id="KW-0812">Transmembrane</keyword>
<dbReference type="GeneID" id="28898169"/>
<evidence type="ECO:0000256" key="3">
    <source>
        <dbReference type="ARBA" id="ARBA00022692"/>
    </source>
</evidence>
<evidence type="ECO:0000256" key="1">
    <source>
        <dbReference type="ARBA" id="ARBA00004173"/>
    </source>
</evidence>
<keyword evidence="6" id="KW-0496">Mitochondrion</keyword>
<dbReference type="PANTHER" id="PTHR14360:SF12">
    <property type="entry name" value="MOZ PROTEIN REPRESENTS A CHROMATIN-ASSOCIATED ACETYLTRANSFERASE"/>
    <property type="match status" value="1"/>
</dbReference>
<evidence type="ECO:0000256" key="8">
    <source>
        <dbReference type="SAM" id="MobiDB-lite"/>
    </source>
</evidence>
<dbReference type="GO" id="GO:0005739">
    <property type="term" value="C:mitochondrion"/>
    <property type="evidence" value="ECO:0007669"/>
    <property type="project" value="UniProtKB-SubCell"/>
</dbReference>
<dbReference type="RefSeq" id="XP_018186915.1">
    <property type="nucleotide sequence ID" value="XM_018333032.1"/>
</dbReference>
<dbReference type="PANTHER" id="PTHR14360">
    <property type="entry name" value="PROTEIN FMP32, MITOCHONDRIAL"/>
    <property type="match status" value="1"/>
</dbReference>
<feature type="compositionally biased region" description="Polar residues" evidence="8">
    <location>
        <begin position="59"/>
        <end position="91"/>
    </location>
</feature>
<evidence type="ECO:0000256" key="7">
    <source>
        <dbReference type="ARBA" id="ARBA00023136"/>
    </source>
</evidence>
<keyword evidence="10" id="KW-1185">Reference proteome</keyword>
<protein>
    <recommendedName>
        <fullName evidence="11">DUF1640-domain-containing protein</fullName>
    </recommendedName>
</protein>
<keyword evidence="4" id="KW-1133">Transmembrane helix</keyword>
<feature type="region of interest" description="Disordered" evidence="8">
    <location>
        <begin position="40"/>
        <end position="205"/>
    </location>
</feature>
<proteinExistence type="predicted"/>
<feature type="compositionally biased region" description="Low complexity" evidence="8">
    <location>
        <begin position="478"/>
        <end position="506"/>
    </location>
</feature>
<feature type="compositionally biased region" description="Polar residues" evidence="8">
    <location>
        <begin position="112"/>
        <end position="127"/>
    </location>
</feature>
<keyword evidence="5" id="KW-0175">Coiled coil</keyword>
<dbReference type="GO" id="GO:0016020">
    <property type="term" value="C:membrane"/>
    <property type="evidence" value="ECO:0007669"/>
    <property type="project" value="UniProtKB-SubCell"/>
</dbReference>
<organism evidence="9 10">
    <name type="scientific">Xylona heveae (strain CBS 132557 / TC161)</name>
    <dbReference type="NCBI Taxonomy" id="1328760"/>
    <lineage>
        <taxon>Eukaryota</taxon>
        <taxon>Fungi</taxon>
        <taxon>Dikarya</taxon>
        <taxon>Ascomycota</taxon>
        <taxon>Pezizomycotina</taxon>
        <taxon>Xylonomycetes</taxon>
        <taxon>Xylonales</taxon>
        <taxon>Xylonaceae</taxon>
        <taxon>Xylona</taxon>
    </lineage>
</organism>
<dbReference type="STRING" id="1328760.A0A165FTK0"/>
<dbReference type="Gene3D" id="1.20.5.340">
    <property type="match status" value="1"/>
</dbReference>
<dbReference type="InParanoid" id="A0A165FTK0"/>
<dbReference type="AlphaFoldDB" id="A0A165FTK0"/>
<evidence type="ECO:0000256" key="4">
    <source>
        <dbReference type="ARBA" id="ARBA00022989"/>
    </source>
</evidence>
<evidence type="ECO:0000256" key="2">
    <source>
        <dbReference type="ARBA" id="ARBA00004370"/>
    </source>
</evidence>
<dbReference type="EMBL" id="KV407461">
    <property type="protein sequence ID" value="KZF21360.1"/>
    <property type="molecule type" value="Genomic_DNA"/>
</dbReference>
<accession>A0A165FTK0</accession>
<keyword evidence="7" id="KW-0472">Membrane</keyword>